<keyword evidence="5" id="KW-0378">Hydrolase</keyword>
<evidence type="ECO:0000259" key="2">
    <source>
        <dbReference type="Pfam" id="PF01523"/>
    </source>
</evidence>
<dbReference type="InterPro" id="IPR045570">
    <property type="entry name" value="Metalloprtase-TldD/E_cen_dom"/>
</dbReference>
<dbReference type="InterPro" id="IPR002510">
    <property type="entry name" value="Metalloprtase-TldD/E_N"/>
</dbReference>
<sequence>MDRQDLQKQMIQEALKCGFTDCEVFYLGGESFEVLLMEGEVSNYENSSEAGISFRGTYHGRTGYAFSERLEEDCIPFLIESAKENAMLMSEDEHEELFAGEIYPEFSGYYPELERVCVEKRIQLAKRMEEAALNGAESIASLDYCVLGIGKREVSIVNSLGLDISFTKNFASSYVSAIARAGDETKKGSAFWKGTDWAEFNPEETGRKAAKRGAELLGASSVNSGTYKVVLDGKAMTSLLSSFSGIFFGENVQKGFSLLKDRVGEQIASSCVTLRDDALLEGGYASVPFDSEGVAGKNKAVIEKGYLKTLLYNRKSAKKDDVASTGNGFKTGLTAPVKTACTNFYIQKGEKTLEELFLQMENGLFITDFMGLHAGTNGVSGDFSLSAEGFLVELGKIVRPVEQITVAGNFYTLMKDILEVGEDLYFAAGGKGSPSVLIQGMSVAGK</sequence>
<evidence type="ECO:0000259" key="3">
    <source>
        <dbReference type="Pfam" id="PF19289"/>
    </source>
</evidence>
<dbReference type="Pfam" id="PF19290">
    <property type="entry name" value="PmbA_TldD_2nd"/>
    <property type="match status" value="1"/>
</dbReference>
<reference evidence="7" key="2">
    <citation type="submission" date="2016-01" db="EMBL/GenBank/DDBJ databases">
        <authorList>
            <person name="Poehlein A."/>
            <person name="Schlien K."/>
            <person name="Gottschalk G."/>
            <person name="Buckel W."/>
            <person name="Daniel R."/>
        </authorList>
    </citation>
    <scope>NUCLEOTIDE SEQUENCE [LARGE SCALE GENOMIC DNA]</scope>
    <source>
        <strain evidence="7">X2</strain>
    </source>
</reference>
<dbReference type="GO" id="GO:0006508">
    <property type="term" value="P:proteolysis"/>
    <property type="evidence" value="ECO:0007669"/>
    <property type="project" value="InterPro"/>
</dbReference>
<evidence type="ECO:0000313" key="6">
    <source>
        <dbReference type="EMBL" id="SHE27567.1"/>
    </source>
</evidence>
<comment type="similarity">
    <text evidence="1">Belongs to the peptidase U62 family.</text>
</comment>
<evidence type="ECO:0000313" key="7">
    <source>
        <dbReference type="Proteomes" id="UP000068026"/>
    </source>
</evidence>
<evidence type="ECO:0000259" key="4">
    <source>
        <dbReference type="Pfam" id="PF19290"/>
    </source>
</evidence>
<dbReference type="PANTHER" id="PTHR43421">
    <property type="entry name" value="METALLOPROTEASE PMBA"/>
    <property type="match status" value="1"/>
</dbReference>
<feature type="domain" description="Metalloprotease TldD/E N-terminal" evidence="2">
    <location>
        <begin position="22"/>
        <end position="86"/>
    </location>
</feature>
<dbReference type="Proteomes" id="UP000184204">
    <property type="component" value="Unassembled WGS sequence"/>
</dbReference>
<dbReference type="AlphaFoldDB" id="A0A0X8VBP4"/>
<evidence type="ECO:0000256" key="1">
    <source>
        <dbReference type="ARBA" id="ARBA00005836"/>
    </source>
</evidence>
<keyword evidence="5" id="KW-0645">Protease</keyword>
<dbReference type="InterPro" id="IPR045569">
    <property type="entry name" value="Metalloprtase-TldD/E_C"/>
</dbReference>
<keyword evidence="5" id="KW-0482">Metalloprotease</keyword>
<dbReference type="Pfam" id="PF19289">
    <property type="entry name" value="PmbA_TldD_3rd"/>
    <property type="match status" value="1"/>
</dbReference>
<dbReference type="PANTHER" id="PTHR43421:SF1">
    <property type="entry name" value="METALLOPROTEASE PMBA"/>
    <property type="match status" value="1"/>
</dbReference>
<gene>
    <name evidence="5" type="primary">pmbA</name>
    <name evidence="5" type="ORF">CPRO_02640</name>
    <name evidence="6" type="ORF">SAMN02745151_00087</name>
</gene>
<dbReference type="InterPro" id="IPR047657">
    <property type="entry name" value="PmbA"/>
</dbReference>
<proteinExistence type="inferred from homology"/>
<dbReference type="InterPro" id="IPR036059">
    <property type="entry name" value="TldD/PmbA_sf"/>
</dbReference>
<dbReference type="InterPro" id="IPR035068">
    <property type="entry name" value="TldD/PmbA_N"/>
</dbReference>
<dbReference type="Pfam" id="PF01523">
    <property type="entry name" value="PmbA_TldD_1st"/>
    <property type="match status" value="1"/>
</dbReference>
<protein>
    <submittedName>
        <fullName evidence="5">Metalloprotease PmbA</fullName>
        <ecNumber evidence="5">3.4.-.-</ecNumber>
    </submittedName>
    <submittedName>
        <fullName evidence="6">PmbA protein</fullName>
    </submittedName>
</protein>
<dbReference type="EMBL" id="CP014223">
    <property type="protein sequence ID" value="AMJ39887.1"/>
    <property type="molecule type" value="Genomic_DNA"/>
</dbReference>
<name>A0A0X8VBP4_ANAPI</name>
<dbReference type="EC" id="3.4.-.-" evidence="5"/>
<reference evidence="5 7" key="1">
    <citation type="journal article" date="2016" name="Genome Announc.">
        <title>Complete Genome Sequence of the Amino Acid-Fermenting Clostridium propionicum X2 (DSM 1682).</title>
        <authorList>
            <person name="Poehlein A."/>
            <person name="Schlien K."/>
            <person name="Chowdhury N.P."/>
            <person name="Gottschalk G."/>
            <person name="Buckel W."/>
            <person name="Daniel R."/>
        </authorList>
    </citation>
    <scope>NUCLEOTIDE SEQUENCE [LARGE SCALE GENOMIC DNA]</scope>
    <source>
        <strain evidence="5 7">X2</strain>
    </source>
</reference>
<dbReference type="Gene3D" id="3.30.2290.10">
    <property type="entry name" value="PmbA/TldD superfamily"/>
    <property type="match status" value="1"/>
</dbReference>
<evidence type="ECO:0000313" key="5">
    <source>
        <dbReference type="EMBL" id="AMJ39887.1"/>
    </source>
</evidence>
<dbReference type="KEGG" id="cpro:CPRO_02640"/>
<organism evidence="6 8">
    <name type="scientific">Anaerotignum propionicum DSM 1682</name>
    <dbReference type="NCBI Taxonomy" id="991789"/>
    <lineage>
        <taxon>Bacteria</taxon>
        <taxon>Bacillati</taxon>
        <taxon>Bacillota</taxon>
        <taxon>Clostridia</taxon>
        <taxon>Lachnospirales</taxon>
        <taxon>Anaerotignaceae</taxon>
        <taxon>Anaerotignum</taxon>
    </lineage>
</organism>
<evidence type="ECO:0000313" key="8">
    <source>
        <dbReference type="Proteomes" id="UP000184204"/>
    </source>
</evidence>
<feature type="domain" description="Metalloprotease TldD/E central" evidence="4">
    <location>
        <begin position="116"/>
        <end position="215"/>
    </location>
</feature>
<reference evidence="6" key="4">
    <citation type="submission" date="2016-11" db="EMBL/GenBank/DDBJ databases">
        <authorList>
            <person name="Varghese N."/>
            <person name="Submissions S."/>
        </authorList>
    </citation>
    <scope>NUCLEOTIDE SEQUENCE</scope>
    <source>
        <strain evidence="6">DSM 1682</strain>
    </source>
</reference>
<accession>A0A0X8VBP4</accession>
<dbReference type="OrthoDB" id="9803618at2"/>
<dbReference type="SUPFAM" id="SSF111283">
    <property type="entry name" value="Putative modulator of DNA gyrase, PmbA/TldD"/>
    <property type="match status" value="1"/>
</dbReference>
<reference evidence="8" key="3">
    <citation type="submission" date="2016-11" db="EMBL/GenBank/DDBJ databases">
        <authorList>
            <person name="Jaros S."/>
            <person name="Januszkiewicz K."/>
            <person name="Wedrychowicz H."/>
        </authorList>
    </citation>
    <scope>NUCLEOTIDE SEQUENCE [LARGE SCALE GENOMIC DNA]</scope>
    <source>
        <strain evidence="8">DSM 1682</strain>
    </source>
</reference>
<dbReference type="GO" id="GO:0005829">
    <property type="term" value="C:cytosol"/>
    <property type="evidence" value="ECO:0007669"/>
    <property type="project" value="TreeGrafter"/>
</dbReference>
<dbReference type="RefSeq" id="WP_066046954.1">
    <property type="nucleotide sequence ID" value="NZ_CP014223.1"/>
</dbReference>
<dbReference type="GO" id="GO:0008237">
    <property type="term" value="F:metallopeptidase activity"/>
    <property type="evidence" value="ECO:0007669"/>
    <property type="project" value="UniProtKB-KW"/>
</dbReference>
<dbReference type="Proteomes" id="UP000068026">
    <property type="component" value="Chromosome"/>
</dbReference>
<feature type="domain" description="Metalloprotease TldD/E C-terminal" evidence="3">
    <location>
        <begin position="224"/>
        <end position="445"/>
    </location>
</feature>
<keyword evidence="7" id="KW-1185">Reference proteome</keyword>
<dbReference type="EMBL" id="FQUA01000001">
    <property type="protein sequence ID" value="SHE27567.1"/>
    <property type="molecule type" value="Genomic_DNA"/>
</dbReference>